<dbReference type="EMBL" id="JACXVP010000064">
    <property type="protein sequence ID" value="KAG5568692.1"/>
    <property type="molecule type" value="Genomic_DNA"/>
</dbReference>
<dbReference type="AlphaFoldDB" id="A0A9J5VZZ2"/>
<dbReference type="Proteomes" id="UP000824120">
    <property type="component" value="Unassembled WGS sequence"/>
</dbReference>
<name>A0A9J5VZZ2_SOLCO</name>
<evidence type="ECO:0000313" key="2">
    <source>
        <dbReference type="Proteomes" id="UP000824120"/>
    </source>
</evidence>
<organism evidence="1 2">
    <name type="scientific">Solanum commersonii</name>
    <name type="common">Commerson's wild potato</name>
    <name type="synonym">Commerson's nightshade</name>
    <dbReference type="NCBI Taxonomy" id="4109"/>
    <lineage>
        <taxon>Eukaryota</taxon>
        <taxon>Viridiplantae</taxon>
        <taxon>Streptophyta</taxon>
        <taxon>Embryophyta</taxon>
        <taxon>Tracheophyta</taxon>
        <taxon>Spermatophyta</taxon>
        <taxon>Magnoliopsida</taxon>
        <taxon>eudicotyledons</taxon>
        <taxon>Gunneridae</taxon>
        <taxon>Pentapetalae</taxon>
        <taxon>asterids</taxon>
        <taxon>lamiids</taxon>
        <taxon>Solanales</taxon>
        <taxon>Solanaceae</taxon>
        <taxon>Solanoideae</taxon>
        <taxon>Solaneae</taxon>
        <taxon>Solanum</taxon>
    </lineage>
</organism>
<accession>A0A9J5VZZ2</accession>
<evidence type="ECO:0000313" key="1">
    <source>
        <dbReference type="EMBL" id="KAG5568692.1"/>
    </source>
</evidence>
<keyword evidence="2" id="KW-1185">Reference proteome</keyword>
<gene>
    <name evidence="1" type="ORF">H5410_064291</name>
</gene>
<protein>
    <submittedName>
        <fullName evidence="1">Uncharacterized protein</fullName>
    </submittedName>
</protein>
<sequence>MQMYDASPSKRITRGTPLHVQVVANRPSFPLSLTQDFGNLSIKPMQVYIKIVEGGSKRKAKDRDSNINQSRTSYEVVSACRGEEAAGHCLASLLPGLFSSLITCGIFKQAASSNSEHGCRFVLYVEIEIWQ</sequence>
<comment type="caution">
    <text evidence="1">The sequence shown here is derived from an EMBL/GenBank/DDBJ whole genome shotgun (WGS) entry which is preliminary data.</text>
</comment>
<proteinExistence type="predicted"/>
<reference evidence="1" key="1">
    <citation type="submission" date="2020-09" db="EMBL/GenBank/DDBJ databases">
        <title>De no assembly of potato wild relative species, Solanum commersonii.</title>
        <authorList>
            <person name="Cho K."/>
        </authorList>
    </citation>
    <scope>NUCLEOTIDE SEQUENCE</scope>
    <source>
        <strain evidence="1">LZ3.2</strain>
        <tissue evidence="1">Leaf</tissue>
    </source>
</reference>